<evidence type="ECO:0000313" key="1">
    <source>
        <dbReference type="EMBL" id="PWK89649.1"/>
    </source>
</evidence>
<evidence type="ECO:0008006" key="3">
    <source>
        <dbReference type="Google" id="ProtNLM"/>
    </source>
</evidence>
<dbReference type="Proteomes" id="UP000245523">
    <property type="component" value="Unassembled WGS sequence"/>
</dbReference>
<keyword evidence="2" id="KW-1185">Reference proteome</keyword>
<reference evidence="1 2" key="1">
    <citation type="submission" date="2018-05" db="EMBL/GenBank/DDBJ databases">
        <title>Animal gut microbial communities from fecal samples from Wisconsin, USA.</title>
        <authorList>
            <person name="Neumann A."/>
        </authorList>
    </citation>
    <scope>NUCLEOTIDE SEQUENCE [LARGE SCALE GENOMIC DNA]</scope>
    <source>
        <strain evidence="1 2">UWS4</strain>
    </source>
</reference>
<evidence type="ECO:0000313" key="2">
    <source>
        <dbReference type="Proteomes" id="UP000245523"/>
    </source>
</evidence>
<protein>
    <recommendedName>
        <fullName evidence="3">Nucleotide modification associated domain-containing protein</fullName>
    </recommendedName>
</protein>
<dbReference type="EMBL" id="QGHD01000041">
    <property type="protein sequence ID" value="PWK89649.1"/>
    <property type="molecule type" value="Genomic_DNA"/>
</dbReference>
<sequence>MPQIQINLTGWQGFRGKNTGSLLYVETSHLTVVPVRDQMNENGKGACFEPNYETSTYGFVSCYNVKNINKIVQQNKSRYILFGTRYEGGDPDYKNKYLIMGYMKIMNTKDVRSRHIQSYMANSGKEEPECMLLKEDIAVQGPMHFVSLQDAFVLTDERLKEWGYKGHANRQAKTIFNEEHTKIILDHLDSRDDKIDEYIATVEEFKKAYAAQQAAEAAE</sequence>
<comment type="caution">
    <text evidence="1">The sequence shown here is derived from an EMBL/GenBank/DDBJ whole genome shotgun (WGS) entry which is preliminary data.</text>
</comment>
<accession>A0ABX5LHJ1</accession>
<organism evidence="1 2">
    <name type="scientific">Hallerella porci</name>
    <dbReference type="NCBI Taxonomy" id="1945871"/>
    <lineage>
        <taxon>Bacteria</taxon>
        <taxon>Pseudomonadati</taxon>
        <taxon>Fibrobacterota</taxon>
        <taxon>Fibrobacteria</taxon>
        <taxon>Fibrobacterales</taxon>
        <taxon>Fibrobacteraceae</taxon>
        <taxon>Hallerella</taxon>
    </lineage>
</organism>
<dbReference type="RefSeq" id="WP_106199953.1">
    <property type="nucleotide sequence ID" value="NZ_JAXEIU010000054.1"/>
</dbReference>
<gene>
    <name evidence="1" type="ORF">B0H50_14113</name>
</gene>
<name>A0ABX5LHJ1_9BACT</name>
<proteinExistence type="predicted"/>